<keyword evidence="3" id="KW-1185">Reference proteome</keyword>
<evidence type="ECO:0000259" key="1">
    <source>
        <dbReference type="Pfam" id="PF02272"/>
    </source>
</evidence>
<comment type="caution">
    <text evidence="2">The sequence shown here is derived from an EMBL/GenBank/DDBJ whole genome shotgun (WGS) entry which is preliminary data.</text>
</comment>
<name>A0A1T1AP74_RHOFE</name>
<dbReference type="Pfam" id="PF02272">
    <property type="entry name" value="DHHA1"/>
    <property type="match status" value="1"/>
</dbReference>
<gene>
    <name evidence="2" type="ORF">RF819_02880</name>
</gene>
<dbReference type="AlphaFoldDB" id="A0A1T1AP74"/>
<evidence type="ECO:0000313" key="2">
    <source>
        <dbReference type="EMBL" id="OOV05793.1"/>
    </source>
</evidence>
<proteinExistence type="predicted"/>
<evidence type="ECO:0000313" key="3">
    <source>
        <dbReference type="Proteomes" id="UP000190750"/>
    </source>
</evidence>
<organism evidence="2 3">
    <name type="scientific">Rhodoferax fermentans</name>
    <dbReference type="NCBI Taxonomy" id="28066"/>
    <lineage>
        <taxon>Bacteria</taxon>
        <taxon>Pseudomonadati</taxon>
        <taxon>Pseudomonadota</taxon>
        <taxon>Betaproteobacteria</taxon>
        <taxon>Burkholderiales</taxon>
        <taxon>Comamonadaceae</taxon>
        <taxon>Rhodoferax</taxon>
    </lineage>
</organism>
<dbReference type="RefSeq" id="WP_078363575.1">
    <property type="nucleotide sequence ID" value="NZ_MTJN01000002.1"/>
</dbReference>
<dbReference type="PANTHER" id="PTHR46922:SF4">
    <property type="entry name" value="DHHA1 DOMAIN PROTEIN"/>
    <property type="match status" value="1"/>
</dbReference>
<dbReference type="SUPFAM" id="SSF64182">
    <property type="entry name" value="DHH phosphoesterases"/>
    <property type="match status" value="1"/>
</dbReference>
<protein>
    <recommendedName>
        <fullName evidence="1">DHHA1 domain-containing protein</fullName>
    </recommendedName>
</protein>
<dbReference type="GO" id="GO:0003676">
    <property type="term" value="F:nucleic acid binding"/>
    <property type="evidence" value="ECO:0007669"/>
    <property type="project" value="InterPro"/>
</dbReference>
<dbReference type="Gene3D" id="3.10.310.30">
    <property type="match status" value="1"/>
</dbReference>
<dbReference type="InterPro" id="IPR038763">
    <property type="entry name" value="DHH_sf"/>
</dbReference>
<dbReference type="Proteomes" id="UP000190750">
    <property type="component" value="Unassembled WGS sequence"/>
</dbReference>
<accession>A0A1T1AP74</accession>
<dbReference type="PANTHER" id="PTHR46922">
    <property type="entry name" value="DHHA1 DOMAIN PROTEIN"/>
    <property type="match status" value="1"/>
</dbReference>
<dbReference type="EMBL" id="MTJN01000002">
    <property type="protein sequence ID" value="OOV05793.1"/>
    <property type="molecule type" value="Genomic_DNA"/>
</dbReference>
<sequence length="299" mass="33307">MTTKPIIFYHANCADGFGAAYAAWKRFGDDAEYVAVKYGDIKTTDDIDLLGQIEGRNVYILDFSFPHDVMVHIMAVAKHTTWLDHHKTSFEMWVPEEPFTPTSCYVQQDDVMIILLNNTRSGALIAWSYFVGTNPPLAIRFIDDYDRWQFALPDTKPFNKALWSYAPWNFKQWDEIVNADPDKCDAFLATGDALLRDHSARISKHVERSRMCSIAGKPGLAINAPGYVSSDAGHDLAIQSGTYGMTYTIDEHLVVKASLRSNGDYDVSALAKTLGGGGHRNAAGFECTVHQLMNILTPA</sequence>
<feature type="domain" description="DHHA1" evidence="1">
    <location>
        <begin position="250"/>
        <end position="296"/>
    </location>
</feature>
<reference evidence="2 3" key="1">
    <citation type="submission" date="2017-01" db="EMBL/GenBank/DDBJ databases">
        <title>Genome sequencing of Rhodoferax fermentans JCM 7819.</title>
        <authorList>
            <person name="Kim Y.J."/>
            <person name="Farh M.E.-A."/>
            <person name="Yang D.-C."/>
        </authorList>
    </citation>
    <scope>NUCLEOTIDE SEQUENCE [LARGE SCALE GENOMIC DNA]</scope>
    <source>
        <strain evidence="2 3">JCM 7819</strain>
    </source>
</reference>
<dbReference type="STRING" id="28066.RF819_02880"/>
<dbReference type="InterPro" id="IPR003156">
    <property type="entry name" value="DHHA1_dom"/>
</dbReference>
<dbReference type="OrthoDB" id="10630at2"/>